<evidence type="ECO:0000313" key="6">
    <source>
        <dbReference type="Proteomes" id="UP000031668"/>
    </source>
</evidence>
<dbReference type="Gene3D" id="2.130.10.10">
    <property type="entry name" value="YVTN repeat-like/Quinoprotein amine dehydrogenase"/>
    <property type="match status" value="1"/>
</dbReference>
<evidence type="ECO:0000256" key="1">
    <source>
        <dbReference type="ARBA" id="ARBA00022490"/>
    </source>
</evidence>
<evidence type="ECO:0000256" key="2">
    <source>
        <dbReference type="ARBA" id="ARBA00022540"/>
    </source>
</evidence>
<organism evidence="5 6">
    <name type="scientific">Thelohanellus kitauei</name>
    <name type="common">Myxosporean</name>
    <dbReference type="NCBI Taxonomy" id="669202"/>
    <lineage>
        <taxon>Eukaryota</taxon>
        <taxon>Metazoa</taxon>
        <taxon>Cnidaria</taxon>
        <taxon>Myxozoa</taxon>
        <taxon>Myxosporea</taxon>
        <taxon>Bivalvulida</taxon>
        <taxon>Platysporina</taxon>
        <taxon>Myxobolidae</taxon>
        <taxon>Thelohanellus</taxon>
    </lineage>
</organism>
<dbReference type="GO" id="GO:0005852">
    <property type="term" value="C:eukaryotic translation initiation factor 3 complex"/>
    <property type="evidence" value="ECO:0007669"/>
    <property type="project" value="InterPro"/>
</dbReference>
<keyword evidence="6" id="KW-1185">Reference proteome</keyword>
<dbReference type="GO" id="GO:0003743">
    <property type="term" value="F:translation initiation factor activity"/>
    <property type="evidence" value="ECO:0007669"/>
    <property type="project" value="UniProtKB-KW"/>
</dbReference>
<dbReference type="OrthoDB" id="10250414at2759"/>
<protein>
    <submittedName>
        <fullName evidence="5">Eukaryotic translation initiation factor 3 subunit B</fullName>
    </submittedName>
</protein>
<dbReference type="Proteomes" id="UP000031668">
    <property type="component" value="Unassembled WGS sequence"/>
</dbReference>
<keyword evidence="3" id="KW-0694">RNA-binding</keyword>
<evidence type="ECO:0000256" key="4">
    <source>
        <dbReference type="ARBA" id="ARBA00022917"/>
    </source>
</evidence>
<sequence length="341" mass="39084">MATSVPQTAPKPFRPTQFDEKEFINSLKDEDFWDNPDLSEEVEKQVRYNIQSKEPVFEDYKKYILIVENIPTIHKSRLDDLKQRINQILDQAGVTVLNIEYPFDADNSKGFFLVFLESENDCLKLKKYLTNYKFSPSYTLKCFTLADRNALLLRGANNEPVKSYEFEELRGVDDHLLNYKDTLVVADGRGTCHVYSVDPQSLVCAMQQYTSSKIQWSPKGTYLVGFEEAGLILSSAISGKTMKFAHGGAMSCEFSPCERFMISYAYNDAENNQTMLVNVWDVNYNKTVIKRFSCSNQKLACFRWSYDGTNLSFLSDESLFIYDLNTNQLLGGRPLKIPGIQ</sequence>
<keyword evidence="2 5" id="KW-0396">Initiation factor</keyword>
<dbReference type="PANTHER" id="PTHR14068:SF0">
    <property type="entry name" value="EUKARYOTIC TRANSLATION INITIATION FACTOR 3 SUBUNIT B"/>
    <property type="match status" value="1"/>
</dbReference>
<dbReference type="GO" id="GO:0031369">
    <property type="term" value="F:translation initiation factor binding"/>
    <property type="evidence" value="ECO:0007669"/>
    <property type="project" value="InterPro"/>
</dbReference>
<keyword evidence="1" id="KW-0963">Cytoplasm</keyword>
<dbReference type="InterPro" id="IPR015943">
    <property type="entry name" value="WD40/YVTN_repeat-like_dom_sf"/>
</dbReference>
<gene>
    <name evidence="5" type="ORF">RF11_02274</name>
</gene>
<keyword evidence="4" id="KW-0648">Protein biosynthesis</keyword>
<dbReference type="InterPro" id="IPR011400">
    <property type="entry name" value="EIF3B"/>
</dbReference>
<accession>A0A0C2MGH3</accession>
<dbReference type="GO" id="GO:0003723">
    <property type="term" value="F:RNA binding"/>
    <property type="evidence" value="ECO:0007669"/>
    <property type="project" value="UniProtKB-KW"/>
</dbReference>
<dbReference type="SUPFAM" id="SSF101908">
    <property type="entry name" value="Putative isomerase YbhE"/>
    <property type="match status" value="1"/>
</dbReference>
<dbReference type="AlphaFoldDB" id="A0A0C2MGH3"/>
<comment type="caution">
    <text evidence="5">The sequence shown here is derived from an EMBL/GenBank/DDBJ whole genome shotgun (WGS) entry which is preliminary data.</text>
</comment>
<proteinExistence type="predicted"/>
<dbReference type="EMBL" id="JWZT01004669">
    <property type="protein sequence ID" value="KII63464.1"/>
    <property type="molecule type" value="Genomic_DNA"/>
</dbReference>
<dbReference type="OMA" id="CERFMIS"/>
<evidence type="ECO:0000256" key="3">
    <source>
        <dbReference type="ARBA" id="ARBA00022884"/>
    </source>
</evidence>
<evidence type="ECO:0000313" key="5">
    <source>
        <dbReference type="EMBL" id="KII63464.1"/>
    </source>
</evidence>
<name>A0A0C2MGH3_THEKT</name>
<reference evidence="5 6" key="1">
    <citation type="journal article" date="2014" name="Genome Biol. Evol.">
        <title>The genome of the myxosporean Thelohanellus kitauei shows adaptations to nutrient acquisition within its fish host.</title>
        <authorList>
            <person name="Yang Y."/>
            <person name="Xiong J."/>
            <person name="Zhou Z."/>
            <person name="Huo F."/>
            <person name="Miao W."/>
            <person name="Ran C."/>
            <person name="Liu Y."/>
            <person name="Zhang J."/>
            <person name="Feng J."/>
            <person name="Wang M."/>
            <person name="Wang M."/>
            <person name="Wang L."/>
            <person name="Yao B."/>
        </authorList>
    </citation>
    <scope>NUCLEOTIDE SEQUENCE [LARGE SCALE GENOMIC DNA]</scope>
    <source>
        <strain evidence="5">Wuqing</strain>
    </source>
</reference>
<dbReference type="PANTHER" id="PTHR14068">
    <property type="entry name" value="EUKARYOTIC TRANSLATION INITIATION FACTOR 3 EIF3 -RELATED"/>
    <property type="match status" value="1"/>
</dbReference>